<dbReference type="Pfam" id="PF07477">
    <property type="entry name" value="Glyco_hydro_67C"/>
    <property type="match status" value="1"/>
</dbReference>
<gene>
    <name evidence="14" type="ORF">CA260_19925</name>
</gene>
<evidence type="ECO:0000259" key="12">
    <source>
        <dbReference type="Pfam" id="PF07477"/>
    </source>
</evidence>
<reference evidence="14 15" key="1">
    <citation type="journal article" date="2018" name="Genet. Mol. Biol.">
        <title>The genome sequence of Dyella jiangningensis FCAV SCS01 from a lignocellulose-decomposing microbial consortium metagenome reveals potential for biotechnological applications.</title>
        <authorList>
            <person name="Desiderato J.G."/>
            <person name="Alvarenga D.O."/>
            <person name="Constancio M.T.L."/>
            <person name="Alves L.M.C."/>
            <person name="Varani A.M."/>
        </authorList>
    </citation>
    <scope>NUCLEOTIDE SEQUENCE [LARGE SCALE GENOMIC DNA]</scope>
    <source>
        <strain evidence="14 15">FCAV SCS01</strain>
    </source>
</reference>
<evidence type="ECO:0000256" key="5">
    <source>
        <dbReference type="ARBA" id="ARBA00023295"/>
    </source>
</evidence>
<dbReference type="Gene3D" id="3.20.20.80">
    <property type="entry name" value="Glycosidases"/>
    <property type="match status" value="1"/>
</dbReference>
<dbReference type="Gene3D" id="3.30.379.10">
    <property type="entry name" value="Chitobiase/beta-hexosaminidase domain 2-like"/>
    <property type="match status" value="1"/>
</dbReference>
<dbReference type="EC" id="3.2.1.131" evidence="10"/>
<dbReference type="InterPro" id="IPR011100">
    <property type="entry name" value="Glyco_hydro_67_cat"/>
</dbReference>
<evidence type="ECO:0000256" key="1">
    <source>
        <dbReference type="ARBA" id="ARBA00008833"/>
    </source>
</evidence>
<dbReference type="PIRSF" id="PIRSF029900">
    <property type="entry name" value="Alpha-glucuronds"/>
    <property type="match status" value="1"/>
</dbReference>
<feature type="active site" description="Proton acceptor" evidence="9">
    <location>
        <position position="432"/>
    </location>
</feature>
<sequence>MLAITAVALSLPFRPAKHAGGQLTAAFRVLLVLVLALLATGLAHAEDGYDLWLRYRPLPETQAAVYRSHAAQLVLPVATPTQQATRDELLRGLGGLLGHAPAVASAVDRDGAIVVGTPASSPAVAALKLDVRALGRDGYLIRHAVVDGHAVIAIVGQDDVAALYGAFHFLRLLQTAQSIDHLDVREATRMSLRVLDHWDDLSGHVERGYAGNSIWDWQKLPDWLDPRYIDYARANASIGINGTVLNNVNANAAILTPLYLDKVKALAGVFRPYGIRVYLSVKFSAPIEIGGLKTADPLDPAVQRWWRAKADEIYALIPDFGGFLVKANSEGQPGPQDYGRTHADGANVLASALASHGGVVMWRAFVYSQHNTDDRAKQAYTEFKPLDGKFAANVLLQVKNGPIDFQPREPFNPLFGAMPKTPLMMEFQITKEYLGFATHLVYLGPLFEEVLRADTHAKGNGSTVAKVIDGELDGHTLTGIAGVANIGTDRDWNGSDFNQANWYAYGRLAWNPQLSSRVIAEEWVRATFSNDEAFVKRVVDMMMLSREAVVDYMTPLGLHHLMGKGHHYGPAPWDASGPRADWTPVYYHRADHDGIGFDRSHTGSNAVAQYAPPIAAEFDDLKTIPDAYLLWFHHVPWSYRMRSGRTLWDELVMHYTQGVDDVKQMRATWQALDGRIDAERYRKAAVFLGIQEKEAQWWRDASIAYFQSLNGLPLPAGYAPPPQPLSYYESLSFPFVPGYRP</sequence>
<dbReference type="FunFam" id="3.20.20.80:FF:000096">
    <property type="entry name" value="Xylan alpha-1,2-glucuronidase"/>
    <property type="match status" value="1"/>
</dbReference>
<dbReference type="GO" id="GO:0005576">
    <property type="term" value="C:extracellular region"/>
    <property type="evidence" value="ECO:0007669"/>
    <property type="project" value="InterPro"/>
</dbReference>
<evidence type="ECO:0000256" key="7">
    <source>
        <dbReference type="ARBA" id="ARBA00052795"/>
    </source>
</evidence>
<name>A0A328NZR5_9GAMM</name>
<evidence type="ECO:0000256" key="6">
    <source>
        <dbReference type="ARBA" id="ARBA00023326"/>
    </source>
</evidence>
<keyword evidence="2 8" id="KW-0858">Xylan degradation</keyword>
<keyword evidence="5 8" id="KW-0326">Glycosidase</keyword>
<feature type="active site" description="Proton acceptor" evidence="9">
    <location>
        <position position="404"/>
    </location>
</feature>
<evidence type="ECO:0000256" key="2">
    <source>
        <dbReference type="ARBA" id="ARBA00022651"/>
    </source>
</evidence>
<comment type="caution">
    <text evidence="14">The sequence shown here is derived from an EMBL/GenBank/DDBJ whole genome shotgun (WGS) entry which is preliminary data.</text>
</comment>
<keyword evidence="15" id="KW-1185">Reference proteome</keyword>
<evidence type="ECO:0000256" key="9">
    <source>
        <dbReference type="PIRSR" id="PIRSR029900-1"/>
    </source>
</evidence>
<feature type="domain" description="Glycosyl hydrolase family 67 C-terminal" evidence="12">
    <location>
        <begin position="494"/>
        <end position="718"/>
    </location>
</feature>
<comment type="subunit">
    <text evidence="10">Homodimer.</text>
</comment>
<dbReference type="OrthoDB" id="339499at2"/>
<dbReference type="PANTHER" id="PTHR39207">
    <property type="entry name" value="ALPHA-GLUCURONIDASE A"/>
    <property type="match status" value="1"/>
</dbReference>
<dbReference type="InterPro" id="IPR017853">
    <property type="entry name" value="GH"/>
</dbReference>
<dbReference type="Proteomes" id="UP000248926">
    <property type="component" value="Unassembled WGS sequence"/>
</dbReference>
<comment type="catalytic activity">
    <reaction evidence="7 10">
        <text>Hydrolysis of (1-&gt;2)-alpha-D-(4-O-methyl)glucuronosyl links in the main chain of hardwood xylans.</text>
        <dbReference type="EC" id="3.2.1.131"/>
    </reaction>
</comment>
<dbReference type="Pfam" id="PF03648">
    <property type="entry name" value="Glyco_hydro_67N"/>
    <property type="match status" value="1"/>
</dbReference>
<dbReference type="Gene3D" id="3.90.1330.10">
    <property type="entry name" value="Alpha-glucuronidase, C-terminal domain"/>
    <property type="match status" value="1"/>
</dbReference>
<keyword evidence="3 8" id="KW-0378">Hydrolase</keyword>
<feature type="domain" description="Alpha glucuronidase N-terminal" evidence="11">
    <location>
        <begin position="51"/>
        <end position="169"/>
    </location>
</feature>
<organism evidence="14 15">
    <name type="scientific">Dyella jiangningensis</name>
    <dbReference type="NCBI Taxonomy" id="1379159"/>
    <lineage>
        <taxon>Bacteria</taxon>
        <taxon>Pseudomonadati</taxon>
        <taxon>Pseudomonadota</taxon>
        <taxon>Gammaproteobacteria</taxon>
        <taxon>Lysobacterales</taxon>
        <taxon>Rhodanobacteraceae</taxon>
        <taxon>Dyella</taxon>
    </lineage>
</organism>
<dbReference type="SUPFAM" id="SSF55545">
    <property type="entry name" value="beta-N-acetylhexosaminidase-like domain"/>
    <property type="match status" value="1"/>
</dbReference>
<dbReference type="AlphaFoldDB" id="A0A328NZR5"/>
<evidence type="ECO:0000313" key="15">
    <source>
        <dbReference type="Proteomes" id="UP000248926"/>
    </source>
</evidence>
<feature type="domain" description="Glycosyl hydrolase family 67 catalytic" evidence="13">
    <location>
        <begin position="173"/>
        <end position="492"/>
    </location>
</feature>
<dbReference type="PANTHER" id="PTHR39207:SF1">
    <property type="entry name" value="ALPHA-GLUCURONIDASE A"/>
    <property type="match status" value="1"/>
</dbReference>
<evidence type="ECO:0000256" key="10">
    <source>
        <dbReference type="RuleBase" id="RU361198"/>
    </source>
</evidence>
<keyword evidence="4 10" id="KW-0119">Carbohydrate metabolism</keyword>
<dbReference type="InterPro" id="IPR011099">
    <property type="entry name" value="Glyco_hydro_67_C"/>
</dbReference>
<dbReference type="Pfam" id="PF07488">
    <property type="entry name" value="Glyco_hydro_67M"/>
    <property type="match status" value="1"/>
</dbReference>
<dbReference type="SUPFAM" id="SSF51445">
    <property type="entry name" value="(Trans)glycosidases"/>
    <property type="match status" value="1"/>
</dbReference>
<evidence type="ECO:0000256" key="4">
    <source>
        <dbReference type="ARBA" id="ARBA00023277"/>
    </source>
</evidence>
<dbReference type="InterPro" id="IPR029018">
    <property type="entry name" value="Hex-like_dom2"/>
</dbReference>
<evidence type="ECO:0000256" key="3">
    <source>
        <dbReference type="ARBA" id="ARBA00022801"/>
    </source>
</evidence>
<comment type="similarity">
    <text evidence="1 8 10">Belongs to the glycosyl hydrolase 67 family.</text>
</comment>
<evidence type="ECO:0000259" key="11">
    <source>
        <dbReference type="Pfam" id="PF03648"/>
    </source>
</evidence>
<evidence type="ECO:0000313" key="14">
    <source>
        <dbReference type="EMBL" id="RAO74643.1"/>
    </source>
</evidence>
<dbReference type="GO" id="GO:2000886">
    <property type="term" value="P:glucuronoxylan catabolic process"/>
    <property type="evidence" value="ECO:0007669"/>
    <property type="project" value="UniProtKB-ARBA"/>
</dbReference>
<keyword evidence="6 10" id="KW-0624">Polysaccharide degradation</keyword>
<proteinExistence type="inferred from homology"/>
<evidence type="ECO:0000259" key="13">
    <source>
        <dbReference type="Pfam" id="PF07488"/>
    </source>
</evidence>
<evidence type="ECO:0000256" key="8">
    <source>
        <dbReference type="PIRNR" id="PIRNR029900"/>
    </source>
</evidence>
<dbReference type="InterPro" id="IPR011395">
    <property type="entry name" value="Glyco_hydro_67_aGlcAse"/>
</dbReference>
<dbReference type="InterPro" id="IPR005154">
    <property type="entry name" value="Glyco_hydro_67_aGlcAse_N"/>
</dbReference>
<dbReference type="GO" id="GO:0033939">
    <property type="term" value="F:xylan alpha-1,2-glucuronosidase activity"/>
    <property type="evidence" value="ECO:0007669"/>
    <property type="project" value="UniProtKB-EC"/>
</dbReference>
<protein>
    <recommendedName>
        <fullName evidence="10">Xylan alpha-1,2-glucuronidase</fullName>
        <ecNumber evidence="10">3.2.1.131</ecNumber>
    </recommendedName>
</protein>
<dbReference type="InterPro" id="IPR037054">
    <property type="entry name" value="A-glucoronidase_C_sf"/>
</dbReference>
<accession>A0A328NZR5</accession>
<feature type="active site" description="Proton donor" evidence="9">
    <location>
        <position position="330"/>
    </location>
</feature>
<dbReference type="GO" id="GO:0046559">
    <property type="term" value="F:alpha-glucuronidase activity"/>
    <property type="evidence" value="ECO:0007669"/>
    <property type="project" value="InterPro"/>
</dbReference>
<dbReference type="EMBL" id="NFZS01000006">
    <property type="protein sequence ID" value="RAO74643.1"/>
    <property type="molecule type" value="Genomic_DNA"/>
</dbReference>